<dbReference type="SUPFAM" id="SSF52540">
    <property type="entry name" value="P-loop containing nucleoside triphosphate hydrolases"/>
    <property type="match status" value="1"/>
</dbReference>
<keyword evidence="3" id="KW-1185">Reference proteome</keyword>
<dbReference type="EMBL" id="WMLB01000023">
    <property type="protein sequence ID" value="MTH68720.1"/>
    <property type="molecule type" value="Genomic_DNA"/>
</dbReference>
<feature type="compositionally biased region" description="Acidic residues" evidence="1">
    <location>
        <begin position="201"/>
        <end position="211"/>
    </location>
</feature>
<accession>A0A6I3M294</accession>
<proteinExistence type="predicted"/>
<organism evidence="2 3">
    <name type="scientific">Agromyces bracchium</name>
    <dbReference type="NCBI Taxonomy" id="88376"/>
    <lineage>
        <taxon>Bacteria</taxon>
        <taxon>Bacillati</taxon>
        <taxon>Actinomycetota</taxon>
        <taxon>Actinomycetes</taxon>
        <taxon>Micrococcales</taxon>
        <taxon>Microbacteriaceae</taxon>
        <taxon>Agromyces</taxon>
    </lineage>
</organism>
<reference evidence="2 3" key="1">
    <citation type="submission" date="2019-11" db="EMBL/GenBank/DDBJ databases">
        <title>Agromyces kandeliae sp. nov., isolated from mangrove soil.</title>
        <authorList>
            <person name="Wang R."/>
        </authorList>
    </citation>
    <scope>NUCLEOTIDE SEQUENCE [LARGE SCALE GENOMIC DNA]</scope>
    <source>
        <strain evidence="2 3">JCM 11433</strain>
    </source>
</reference>
<evidence type="ECO:0008006" key="4">
    <source>
        <dbReference type="Google" id="ProtNLM"/>
    </source>
</evidence>
<sequence length="222" mass="24293">MRLVTTPRVAFLRGVADEFLARTGRGRVIVAIDGPLRSGKTALGDDLADVLRERDLAVFRASVEDFHRSREAQAEYGPDTPERYWRYGIDESLLQRTLVEPYRMAGSTAFVTRGFDLARDAWIEPKWRTGPADAILVLDGRFLLRTRLRDEWDVAIAVDGEPTDAADRLAYASSDPREVASIVVDLADPAHPTRGAAGGAGDDDGPADEAWAEAAGTRPEAD</sequence>
<evidence type="ECO:0000313" key="2">
    <source>
        <dbReference type="EMBL" id="MTH68720.1"/>
    </source>
</evidence>
<evidence type="ECO:0000313" key="3">
    <source>
        <dbReference type="Proteomes" id="UP000433071"/>
    </source>
</evidence>
<dbReference type="InterPro" id="IPR027417">
    <property type="entry name" value="P-loop_NTPase"/>
</dbReference>
<comment type="caution">
    <text evidence="2">The sequence shown here is derived from an EMBL/GenBank/DDBJ whole genome shotgun (WGS) entry which is preliminary data.</text>
</comment>
<feature type="region of interest" description="Disordered" evidence="1">
    <location>
        <begin position="188"/>
        <end position="222"/>
    </location>
</feature>
<name>A0A6I3M294_9MICO</name>
<evidence type="ECO:0000256" key="1">
    <source>
        <dbReference type="SAM" id="MobiDB-lite"/>
    </source>
</evidence>
<dbReference type="RefSeq" id="WP_155051803.1">
    <property type="nucleotide sequence ID" value="NZ_BAAAIB010000002.1"/>
</dbReference>
<protein>
    <recommendedName>
        <fullName evidence="4">Uridine kinase</fullName>
    </recommendedName>
</protein>
<dbReference type="Gene3D" id="3.40.50.300">
    <property type="entry name" value="P-loop containing nucleotide triphosphate hydrolases"/>
    <property type="match status" value="1"/>
</dbReference>
<dbReference type="OrthoDB" id="572586at2"/>
<dbReference type="AlphaFoldDB" id="A0A6I3M294"/>
<gene>
    <name evidence="2" type="ORF">GJ743_10100</name>
</gene>
<dbReference type="Proteomes" id="UP000433071">
    <property type="component" value="Unassembled WGS sequence"/>
</dbReference>